<comment type="subcellular location">
    <subcellularLocation>
        <location evidence="1">Cell inner membrane</location>
        <topology evidence="1">Multi-pass membrane protein</topology>
    </subcellularLocation>
    <subcellularLocation>
        <location evidence="13">Cell membrane</location>
        <topology evidence="13">Multi-pass membrane protein</topology>
    </subcellularLocation>
</comment>
<evidence type="ECO:0000256" key="1">
    <source>
        <dbReference type="ARBA" id="ARBA00004429"/>
    </source>
</evidence>
<keyword evidence="9 13" id="KW-0472">Membrane</keyword>
<dbReference type="InterPro" id="IPR001708">
    <property type="entry name" value="YidC/ALB3/OXA1/COX18"/>
</dbReference>
<comment type="subunit">
    <text evidence="13">Interacts with the Sec translocase complex via SecD. Specifically interacts with transmembrane segments of nascent integral membrane proteins during membrane integration.</text>
</comment>
<dbReference type="PANTHER" id="PTHR12428">
    <property type="entry name" value="OXA1"/>
    <property type="match status" value="1"/>
</dbReference>
<dbReference type="PRINTS" id="PR01900">
    <property type="entry name" value="YIDCPROTEIN"/>
</dbReference>
<keyword evidence="7 13" id="KW-0653">Protein transport</keyword>
<accession>A0ABZ2GXJ3</accession>
<evidence type="ECO:0000256" key="8">
    <source>
        <dbReference type="ARBA" id="ARBA00022989"/>
    </source>
</evidence>
<evidence type="ECO:0000259" key="14">
    <source>
        <dbReference type="Pfam" id="PF02096"/>
    </source>
</evidence>
<evidence type="ECO:0000259" key="15">
    <source>
        <dbReference type="Pfam" id="PF14849"/>
    </source>
</evidence>
<dbReference type="InterPro" id="IPR019998">
    <property type="entry name" value="Membr_insert_YidC"/>
</dbReference>
<protein>
    <recommendedName>
        <fullName evidence="3 13">Membrane protein insertase YidC</fullName>
    </recommendedName>
    <alternativeName>
        <fullName evidence="12 13">Foldase YidC</fullName>
    </alternativeName>
    <alternativeName>
        <fullName evidence="11 13">Membrane integrase YidC</fullName>
    </alternativeName>
    <alternativeName>
        <fullName evidence="13">Membrane protein YidC</fullName>
    </alternativeName>
</protein>
<dbReference type="NCBIfam" id="TIGR03592">
    <property type="entry name" value="yidC_oxa1_cterm"/>
    <property type="match status" value="1"/>
</dbReference>
<dbReference type="Pfam" id="PF14849">
    <property type="entry name" value="YidC_periplas"/>
    <property type="match status" value="1"/>
</dbReference>
<dbReference type="CDD" id="cd20070">
    <property type="entry name" value="5TM_YidC_Alb3"/>
    <property type="match status" value="1"/>
</dbReference>
<gene>
    <name evidence="13 16" type="primary">yidC</name>
    <name evidence="16" type="ORF">RQL38_01630</name>
</gene>
<evidence type="ECO:0000256" key="9">
    <source>
        <dbReference type="ARBA" id="ARBA00023136"/>
    </source>
</evidence>
<evidence type="ECO:0000256" key="6">
    <source>
        <dbReference type="ARBA" id="ARBA00022692"/>
    </source>
</evidence>
<dbReference type="EMBL" id="CP135136">
    <property type="protein sequence ID" value="WWR11850.1"/>
    <property type="molecule type" value="Genomic_DNA"/>
</dbReference>
<keyword evidence="10 13" id="KW-0143">Chaperone</keyword>
<evidence type="ECO:0000256" key="5">
    <source>
        <dbReference type="ARBA" id="ARBA00022475"/>
    </source>
</evidence>
<dbReference type="InterPro" id="IPR047196">
    <property type="entry name" value="YidC_ALB_C"/>
</dbReference>
<keyword evidence="17" id="KW-1185">Reference proteome</keyword>
<keyword evidence="8 13" id="KW-1133">Transmembrane helix</keyword>
<evidence type="ECO:0000256" key="3">
    <source>
        <dbReference type="ARBA" id="ARBA00015325"/>
    </source>
</evidence>
<name>A0ABZ2GXJ3_9GAMM</name>
<comment type="function">
    <text evidence="13">Required for the insertion and/or proper folding and/or complex formation of integral membrane proteins into the membrane. Involved in integration of membrane proteins that insert both dependently and independently of the Sec translocase complex, as well as at least some lipoproteins. Aids folding of multispanning membrane proteins.</text>
</comment>
<comment type="similarity">
    <text evidence="2 13">Belongs to the OXA1/ALB3/YidC family. Type 1 subfamily.</text>
</comment>
<sequence>MVNLRILLYMVFFLVVYFLWMAWEKDRLFFTNSSYNKSTFIGTDQKNEDFSSFIQEKKIFFLKKLRYSSKYSSVYLNFLKKYSLVHIKTSVLNLYISLKNGNIILAELVKYPVRINSRDSVKILDCKKNNFFAANNFLYLLRNKKLEMLKLNFSSNRVDYNLENKKNNMFNVVLYSKIDHFLEVKKIFSFVKNSYLISVRYLIKNIGEYPLKLYVNSQLLNILPEKEYSNLFHVGSYIGASYSNIGHHFYKKISFKSMEKNNLVEKFFNGWIAMQQHYFLNAWIFHSKSLSKNLTNRSSDSFIYTKVINRSNIHVIGIISKNLIVIPKRNKIISFKLYIGPKIASVLKNISPALNLTIDYGWFWFLSSLLFSLMKLINTITGNWGWSIVLTTILIKLLFYRLSMTSYKSMSSMKKLQPKLKSLRDFYGDDKNKINKLTIDLYRQEKINPFSSCLPILIQVPVFIALYWVLLESIEFRQANFIFWIKDLSVADPYHILSIIMGLTMLFQQKLNSSSQEDFMQNMMIIFFPILFTVLFWNFPSGLLLYWSVNNMISIVQQWIFLKRYG</sequence>
<feature type="transmembrane region" description="Helical" evidence="13">
    <location>
        <begin position="450"/>
        <end position="470"/>
    </location>
</feature>
<evidence type="ECO:0000256" key="2">
    <source>
        <dbReference type="ARBA" id="ARBA00010527"/>
    </source>
</evidence>
<dbReference type="PRINTS" id="PR00701">
    <property type="entry name" value="60KDINNERMP"/>
</dbReference>
<evidence type="ECO:0000256" key="7">
    <source>
        <dbReference type="ARBA" id="ARBA00022927"/>
    </source>
</evidence>
<feature type="transmembrane region" description="Helical" evidence="13">
    <location>
        <begin position="519"/>
        <end position="537"/>
    </location>
</feature>
<dbReference type="InterPro" id="IPR028055">
    <property type="entry name" value="YidC/Oxa/ALB_C"/>
</dbReference>
<evidence type="ECO:0000256" key="4">
    <source>
        <dbReference type="ARBA" id="ARBA00022448"/>
    </source>
</evidence>
<reference evidence="16" key="1">
    <citation type="submission" date="2023-09" db="EMBL/GenBank/DDBJ databases">
        <title>Genomes of two closely related lineages of the louse Polyplax serrata with different host specificities.</title>
        <authorList>
            <person name="Martinu J."/>
            <person name="Tarabai H."/>
            <person name="Stefka J."/>
            <person name="Hypsa V."/>
        </authorList>
    </citation>
    <scope>NUCLEOTIDE SEQUENCE [LARGE SCALE GENOMIC DNA]</scope>
    <source>
        <strain evidence="16">HR10_N</strain>
    </source>
</reference>
<dbReference type="InterPro" id="IPR038221">
    <property type="entry name" value="YidC_periplasmic_sf"/>
</dbReference>
<dbReference type="CDD" id="cd19961">
    <property type="entry name" value="EcYidC-like_peri"/>
    <property type="match status" value="1"/>
</dbReference>
<dbReference type="NCBIfam" id="NF002352">
    <property type="entry name" value="PRK01318.1-3"/>
    <property type="match status" value="1"/>
</dbReference>
<proteinExistence type="inferred from homology"/>
<keyword evidence="5 13" id="KW-1003">Cell membrane</keyword>
<organism evidence="16 17">
    <name type="scientific">Candidatus Legionella polyplacis</name>
    <dbReference type="NCBI Taxonomy" id="2005262"/>
    <lineage>
        <taxon>Bacteria</taxon>
        <taxon>Pseudomonadati</taxon>
        <taxon>Pseudomonadota</taxon>
        <taxon>Gammaproteobacteria</taxon>
        <taxon>Legionellales</taxon>
        <taxon>Legionellaceae</taxon>
        <taxon>Legionella</taxon>
    </lineage>
</organism>
<keyword evidence="6 13" id="KW-0812">Transmembrane</keyword>
<dbReference type="HAMAP" id="MF_01810">
    <property type="entry name" value="YidC_type1"/>
    <property type="match status" value="1"/>
</dbReference>
<feature type="domain" description="Membrane insertase YidC/Oxa/ALB C-terminal" evidence="14">
    <location>
        <begin position="384"/>
        <end position="561"/>
    </location>
</feature>
<feature type="transmembrane region" description="Helical" evidence="13">
    <location>
        <begin position="384"/>
        <end position="403"/>
    </location>
</feature>
<feature type="transmembrane region" description="Helical" evidence="13">
    <location>
        <begin position="6"/>
        <end position="23"/>
    </location>
</feature>
<evidence type="ECO:0000256" key="10">
    <source>
        <dbReference type="ARBA" id="ARBA00023186"/>
    </source>
</evidence>
<evidence type="ECO:0000313" key="16">
    <source>
        <dbReference type="EMBL" id="WWR11850.1"/>
    </source>
</evidence>
<dbReference type="Proteomes" id="UP001360424">
    <property type="component" value="Chromosome"/>
</dbReference>
<dbReference type="Pfam" id="PF02096">
    <property type="entry name" value="60KD_IMP"/>
    <property type="match status" value="1"/>
</dbReference>
<evidence type="ECO:0000256" key="11">
    <source>
        <dbReference type="ARBA" id="ARBA00033245"/>
    </source>
</evidence>
<feature type="domain" description="Membrane insertase YidC N-terminal" evidence="15">
    <location>
        <begin position="85"/>
        <end position="372"/>
    </location>
</feature>
<dbReference type="NCBIfam" id="TIGR03593">
    <property type="entry name" value="yidC_nterm"/>
    <property type="match status" value="1"/>
</dbReference>
<keyword evidence="4 13" id="KW-0813">Transport</keyword>
<dbReference type="RefSeq" id="WP_338521296.1">
    <property type="nucleotide sequence ID" value="NZ_CP135136.1"/>
</dbReference>
<dbReference type="InterPro" id="IPR028053">
    <property type="entry name" value="Membr_insert_YidC_N"/>
</dbReference>
<dbReference type="Gene3D" id="2.70.98.90">
    <property type="match status" value="1"/>
</dbReference>
<evidence type="ECO:0000256" key="13">
    <source>
        <dbReference type="HAMAP-Rule" id="MF_01810"/>
    </source>
</evidence>
<evidence type="ECO:0000313" key="17">
    <source>
        <dbReference type="Proteomes" id="UP001360424"/>
    </source>
</evidence>
<evidence type="ECO:0000256" key="12">
    <source>
        <dbReference type="ARBA" id="ARBA00033342"/>
    </source>
</evidence>
<dbReference type="PANTHER" id="PTHR12428:SF65">
    <property type="entry name" value="CYTOCHROME C OXIDASE ASSEMBLY PROTEIN COX18, MITOCHONDRIAL"/>
    <property type="match status" value="1"/>
</dbReference>